<evidence type="ECO:0000256" key="7">
    <source>
        <dbReference type="RuleBase" id="RU004016"/>
    </source>
</evidence>
<dbReference type="InterPro" id="IPR001967">
    <property type="entry name" value="Peptidase_S11_N"/>
</dbReference>
<evidence type="ECO:0000256" key="8">
    <source>
        <dbReference type="SAM" id="MobiDB-lite"/>
    </source>
</evidence>
<dbReference type="InterPro" id="IPR018044">
    <property type="entry name" value="Peptidase_S11"/>
</dbReference>
<dbReference type="PANTHER" id="PTHR21581">
    <property type="entry name" value="D-ALANYL-D-ALANINE CARBOXYPEPTIDASE"/>
    <property type="match status" value="1"/>
</dbReference>
<feature type="transmembrane region" description="Helical" evidence="9">
    <location>
        <begin position="382"/>
        <end position="405"/>
    </location>
</feature>
<keyword evidence="2 10" id="KW-0732">Signal</keyword>
<dbReference type="RefSeq" id="WP_345358342.1">
    <property type="nucleotide sequence ID" value="NZ_BAABII010000003.1"/>
</dbReference>
<dbReference type="Proteomes" id="UP001564626">
    <property type="component" value="Unassembled WGS sequence"/>
</dbReference>
<proteinExistence type="inferred from homology"/>
<dbReference type="GO" id="GO:0004180">
    <property type="term" value="F:carboxypeptidase activity"/>
    <property type="evidence" value="ECO:0007669"/>
    <property type="project" value="UniProtKB-KW"/>
</dbReference>
<dbReference type="PRINTS" id="PR00725">
    <property type="entry name" value="DADACBPTASE1"/>
</dbReference>
<dbReference type="SUPFAM" id="SSF56601">
    <property type="entry name" value="beta-lactamase/transpeptidase-like"/>
    <property type="match status" value="1"/>
</dbReference>
<feature type="region of interest" description="Disordered" evidence="8">
    <location>
        <begin position="37"/>
        <end position="96"/>
    </location>
</feature>
<dbReference type="Gene3D" id="3.40.710.10">
    <property type="entry name" value="DD-peptidase/beta-lactamase superfamily"/>
    <property type="match status" value="1"/>
</dbReference>
<evidence type="ECO:0000256" key="2">
    <source>
        <dbReference type="ARBA" id="ARBA00022729"/>
    </source>
</evidence>
<reference evidence="12 13" key="1">
    <citation type="submission" date="2024-08" db="EMBL/GenBank/DDBJ databases">
        <title>Genome mining of Saccharopolyspora cebuensis PGLac3 from Nigerian medicinal plant.</title>
        <authorList>
            <person name="Ezeobiora C.E."/>
            <person name="Igbokwe N.H."/>
            <person name="Amin D.H."/>
            <person name="Mendie U.E."/>
        </authorList>
    </citation>
    <scope>NUCLEOTIDE SEQUENCE [LARGE SCALE GENOMIC DNA]</scope>
    <source>
        <strain evidence="12 13">PGLac3</strain>
    </source>
</reference>
<keyword evidence="9" id="KW-0472">Membrane</keyword>
<keyword evidence="12" id="KW-0645">Protease</keyword>
<evidence type="ECO:0000256" key="6">
    <source>
        <dbReference type="ARBA" id="ARBA00023316"/>
    </source>
</evidence>
<feature type="signal peptide" evidence="10">
    <location>
        <begin position="1"/>
        <end position="38"/>
    </location>
</feature>
<keyword evidence="3 12" id="KW-0378">Hydrolase</keyword>
<gene>
    <name evidence="12" type="ORF">AB8O55_09765</name>
</gene>
<keyword evidence="12" id="KW-0121">Carboxypeptidase</keyword>
<evidence type="ECO:0000256" key="9">
    <source>
        <dbReference type="SAM" id="Phobius"/>
    </source>
</evidence>
<comment type="caution">
    <text evidence="12">The sequence shown here is derived from an EMBL/GenBank/DDBJ whole genome shotgun (WGS) entry which is preliminary data.</text>
</comment>
<feature type="compositionally biased region" description="Gly residues" evidence="8">
    <location>
        <begin position="81"/>
        <end position="90"/>
    </location>
</feature>
<evidence type="ECO:0000256" key="1">
    <source>
        <dbReference type="ARBA" id="ARBA00007164"/>
    </source>
</evidence>
<dbReference type="EC" id="3.4.-.-" evidence="12"/>
<evidence type="ECO:0000256" key="3">
    <source>
        <dbReference type="ARBA" id="ARBA00022801"/>
    </source>
</evidence>
<accession>A0ABV4CFA1</accession>
<keyword evidence="5" id="KW-0573">Peptidoglycan synthesis</keyword>
<feature type="chain" id="PRO_5045494064" evidence="10">
    <location>
        <begin position="39"/>
        <end position="424"/>
    </location>
</feature>
<name>A0ABV4CFA1_9PSEU</name>
<keyword evidence="6" id="KW-0961">Cell wall biogenesis/degradation</keyword>
<protein>
    <submittedName>
        <fullName evidence="12">D-alanyl-D-alanine carboxypeptidase family protein</fullName>
        <ecNumber evidence="12">3.4.-.-</ecNumber>
    </submittedName>
</protein>
<evidence type="ECO:0000256" key="4">
    <source>
        <dbReference type="ARBA" id="ARBA00022960"/>
    </source>
</evidence>
<comment type="similarity">
    <text evidence="1 7">Belongs to the peptidase S11 family.</text>
</comment>
<dbReference type="Pfam" id="PF00768">
    <property type="entry name" value="Peptidase_S11"/>
    <property type="match status" value="1"/>
</dbReference>
<evidence type="ECO:0000313" key="12">
    <source>
        <dbReference type="EMBL" id="MEY8039681.1"/>
    </source>
</evidence>
<feature type="domain" description="Peptidase S11 D-alanyl-D-alanine carboxypeptidase A N-terminal" evidence="11">
    <location>
        <begin position="97"/>
        <end position="320"/>
    </location>
</feature>
<evidence type="ECO:0000313" key="13">
    <source>
        <dbReference type="Proteomes" id="UP001564626"/>
    </source>
</evidence>
<keyword evidence="4" id="KW-0133">Cell shape</keyword>
<dbReference type="InterPro" id="IPR012338">
    <property type="entry name" value="Beta-lactam/transpept-like"/>
</dbReference>
<feature type="region of interest" description="Disordered" evidence="8">
    <location>
        <begin position="350"/>
        <end position="375"/>
    </location>
</feature>
<keyword evidence="13" id="KW-1185">Reference proteome</keyword>
<keyword evidence="9" id="KW-1133">Transmembrane helix</keyword>
<evidence type="ECO:0000259" key="11">
    <source>
        <dbReference type="Pfam" id="PF00768"/>
    </source>
</evidence>
<dbReference type="EMBL" id="JBGEHV010000013">
    <property type="protein sequence ID" value="MEY8039681.1"/>
    <property type="molecule type" value="Genomic_DNA"/>
</dbReference>
<keyword evidence="9" id="KW-0812">Transmembrane</keyword>
<feature type="compositionally biased region" description="Pro residues" evidence="8">
    <location>
        <begin position="50"/>
        <end position="75"/>
    </location>
</feature>
<dbReference type="PANTHER" id="PTHR21581:SF33">
    <property type="entry name" value="D-ALANYL-D-ALANINE CARBOXYPEPTIDASE DACB"/>
    <property type="match status" value="1"/>
</dbReference>
<evidence type="ECO:0000256" key="10">
    <source>
        <dbReference type="SAM" id="SignalP"/>
    </source>
</evidence>
<organism evidence="12 13">
    <name type="scientific">Saccharopolyspora cebuensis</name>
    <dbReference type="NCBI Taxonomy" id="418759"/>
    <lineage>
        <taxon>Bacteria</taxon>
        <taxon>Bacillati</taxon>
        <taxon>Actinomycetota</taxon>
        <taxon>Actinomycetes</taxon>
        <taxon>Pseudonocardiales</taxon>
        <taxon>Pseudonocardiaceae</taxon>
        <taxon>Saccharopolyspora</taxon>
    </lineage>
</organism>
<evidence type="ECO:0000256" key="5">
    <source>
        <dbReference type="ARBA" id="ARBA00022984"/>
    </source>
</evidence>
<sequence length="424" mass="43186">MPVSSRLPVGRTFSASARRASVVVLAVALLAGGGPALAQQPPARCSSGAVPPPPVDSSEVPPPGVPSPGPLPVPSEPIGGDRLGGCGGVRADGAPEPPSGITAASWVIADLDTGAVLAADDAHARHRPASTIKVLTALVALREFELTDTAVATQADADREGSRVGLRPGVTYSVRDLLHGLLMQSGNDAAHALAGMAGGVHAMVDRMNELAARLGAHDTRAATPSGLDGPGMSTSAYDLALIFRTAMQHPEFAAAVGARHAVLPGPPGQPPLEVWSDNAVLLNYPGALGGKTGYTDDAQHTFIGAAERDGRRLVAVALRGDNKPKRLSGQVMDLLDYGFRLDEPVGELVTAEPRTTTPPAPTPRGAGPLADTTPTGQDTAGIGVLAAAGAVLAAAALGLASALTVRRRRARGAVNRRRRGDDYL</sequence>